<name>A0AAV0ZLL8_VICFA</name>
<feature type="compositionally biased region" description="Basic and acidic residues" evidence="1">
    <location>
        <begin position="103"/>
        <end position="120"/>
    </location>
</feature>
<sequence length="434" mass="49489">MSSWLARSLANSLRFDDDGNIENDVVTDPPTTSPRISPQQNESQDNAIIESQLQHHDEDDDDETQGRGVKEDLDEIKQTLTRQFWGMASFLAPPPTTSQSDHSFSDKRQQQQQENEHQPQFDEAVIFNQSLDMEQGALREDDPDPNSNTFGSDSEGGREPEFDIPSAVGITEEVLTFALNIAMHPETWLDFPIDEEDDTNDFYMSEAQQEHALVVERLAPRLAALRIELCPCHMSESYFWKVYFVLLHSRLDKQDSEILSTPQVMEARATWMQELHKQTKPEFDIFGRNDLYSRENVQHHDSTPSLSDDTYSDDMPHQAYGYRTDYLFVRADNESEKHTIESSGSHFSDKSVIEENPIIKNENKDLRSGRRSQIIIQDYGDDDDDDWPEDDSDLGGYGGAALPIVNEEDISFSDLEDDDFGIKHVSANPDSKVV</sequence>
<feature type="compositionally biased region" description="Acidic residues" evidence="1">
    <location>
        <begin position="379"/>
        <end position="393"/>
    </location>
</feature>
<dbReference type="SUPFAM" id="SSF140383">
    <property type="entry name" value="BSD domain-like"/>
    <property type="match status" value="1"/>
</dbReference>
<feature type="domain" description="BSD" evidence="2">
    <location>
        <begin position="199"/>
        <end position="251"/>
    </location>
</feature>
<dbReference type="PANTHER" id="PTHR31923:SF27">
    <property type="entry name" value="BSD DOMAIN-CONTAINING PROTEIN"/>
    <property type="match status" value="1"/>
</dbReference>
<feature type="region of interest" description="Disordered" evidence="1">
    <location>
        <begin position="378"/>
        <end position="400"/>
    </location>
</feature>
<reference evidence="3 4" key="1">
    <citation type="submission" date="2023-01" db="EMBL/GenBank/DDBJ databases">
        <authorList>
            <person name="Kreplak J."/>
        </authorList>
    </citation>
    <scope>NUCLEOTIDE SEQUENCE [LARGE SCALE GENOMIC DNA]</scope>
</reference>
<organism evidence="3 4">
    <name type="scientific">Vicia faba</name>
    <name type="common">Broad bean</name>
    <name type="synonym">Faba vulgaris</name>
    <dbReference type="NCBI Taxonomy" id="3906"/>
    <lineage>
        <taxon>Eukaryota</taxon>
        <taxon>Viridiplantae</taxon>
        <taxon>Streptophyta</taxon>
        <taxon>Embryophyta</taxon>
        <taxon>Tracheophyta</taxon>
        <taxon>Spermatophyta</taxon>
        <taxon>Magnoliopsida</taxon>
        <taxon>eudicotyledons</taxon>
        <taxon>Gunneridae</taxon>
        <taxon>Pentapetalae</taxon>
        <taxon>rosids</taxon>
        <taxon>fabids</taxon>
        <taxon>Fabales</taxon>
        <taxon>Fabaceae</taxon>
        <taxon>Papilionoideae</taxon>
        <taxon>50 kb inversion clade</taxon>
        <taxon>NPAAA clade</taxon>
        <taxon>Hologalegina</taxon>
        <taxon>IRL clade</taxon>
        <taxon>Fabeae</taxon>
        <taxon>Vicia</taxon>
    </lineage>
</organism>
<dbReference type="PANTHER" id="PTHR31923">
    <property type="entry name" value="BSD DOMAIN-CONTAINING PROTEIN"/>
    <property type="match status" value="1"/>
</dbReference>
<dbReference type="SMART" id="SM00751">
    <property type="entry name" value="BSD"/>
    <property type="match status" value="1"/>
</dbReference>
<evidence type="ECO:0000313" key="4">
    <source>
        <dbReference type="Proteomes" id="UP001157006"/>
    </source>
</evidence>
<feature type="compositionally biased region" description="Polar residues" evidence="1">
    <location>
        <begin position="29"/>
        <end position="52"/>
    </location>
</feature>
<dbReference type="EMBL" id="OX451737">
    <property type="protein sequence ID" value="CAI8599351.1"/>
    <property type="molecule type" value="Genomic_DNA"/>
</dbReference>
<dbReference type="AlphaFoldDB" id="A0AAV0ZLL8"/>
<protein>
    <recommendedName>
        <fullName evidence="2">BSD domain-containing protein</fullName>
    </recommendedName>
</protein>
<accession>A0AAV0ZLL8</accession>
<proteinExistence type="predicted"/>
<feature type="region of interest" description="Disordered" evidence="1">
    <location>
        <begin position="12"/>
        <end position="68"/>
    </location>
</feature>
<evidence type="ECO:0000256" key="1">
    <source>
        <dbReference type="SAM" id="MobiDB-lite"/>
    </source>
</evidence>
<gene>
    <name evidence="3" type="ORF">VFH_II171080</name>
</gene>
<feature type="region of interest" description="Disordered" evidence="1">
    <location>
        <begin position="89"/>
        <end position="120"/>
    </location>
</feature>
<evidence type="ECO:0000313" key="3">
    <source>
        <dbReference type="EMBL" id="CAI8599351.1"/>
    </source>
</evidence>
<keyword evidence="4" id="KW-1185">Reference proteome</keyword>
<dbReference type="InterPro" id="IPR035925">
    <property type="entry name" value="BSD_dom_sf"/>
</dbReference>
<evidence type="ECO:0000259" key="2">
    <source>
        <dbReference type="PROSITE" id="PS50858"/>
    </source>
</evidence>
<dbReference type="Proteomes" id="UP001157006">
    <property type="component" value="Chromosome 2"/>
</dbReference>
<dbReference type="InterPro" id="IPR005607">
    <property type="entry name" value="BSD_dom"/>
</dbReference>
<dbReference type="Pfam" id="PF03909">
    <property type="entry name" value="BSD"/>
    <property type="match status" value="1"/>
</dbReference>
<feature type="region of interest" description="Disordered" evidence="1">
    <location>
        <begin position="137"/>
        <end position="163"/>
    </location>
</feature>
<dbReference type="Gene3D" id="1.10.3970.10">
    <property type="entry name" value="BSD domain"/>
    <property type="match status" value="1"/>
</dbReference>
<dbReference type="PROSITE" id="PS50858">
    <property type="entry name" value="BSD"/>
    <property type="match status" value="1"/>
</dbReference>